<feature type="domain" description="Protein FecR C-terminal" evidence="2">
    <location>
        <begin position="194"/>
        <end position="253"/>
    </location>
</feature>
<dbReference type="Gene3D" id="3.55.50.30">
    <property type="match status" value="1"/>
</dbReference>
<comment type="caution">
    <text evidence="3">The sequence shown here is derived from an EMBL/GenBank/DDBJ whole genome shotgun (WGS) entry which is preliminary data.</text>
</comment>
<feature type="domain" description="FecR protein" evidence="1">
    <location>
        <begin position="62"/>
        <end position="151"/>
    </location>
</feature>
<dbReference type="EMBL" id="SGXA01000003">
    <property type="protein sequence ID" value="RZS69102.1"/>
    <property type="molecule type" value="Genomic_DNA"/>
</dbReference>
<dbReference type="PANTHER" id="PTHR30273:SF2">
    <property type="entry name" value="PROTEIN FECR"/>
    <property type="match status" value="1"/>
</dbReference>
<evidence type="ECO:0000259" key="1">
    <source>
        <dbReference type="Pfam" id="PF04773"/>
    </source>
</evidence>
<dbReference type="AlphaFoldDB" id="A0A4Q7MQK1"/>
<gene>
    <name evidence="3" type="ORF">EV199_4927</name>
</gene>
<dbReference type="Pfam" id="PF16344">
    <property type="entry name" value="FecR_C"/>
    <property type="match status" value="1"/>
</dbReference>
<dbReference type="InterPro" id="IPR012373">
    <property type="entry name" value="Ferrdict_sens_TM"/>
</dbReference>
<keyword evidence="4" id="KW-1185">Reference proteome</keyword>
<dbReference type="PIRSF" id="PIRSF018266">
    <property type="entry name" value="FecR"/>
    <property type="match status" value="1"/>
</dbReference>
<proteinExistence type="predicted"/>
<evidence type="ECO:0000259" key="2">
    <source>
        <dbReference type="Pfam" id="PF16344"/>
    </source>
</evidence>
<name>A0A4Q7MQK1_9BACT</name>
<organism evidence="3 4">
    <name type="scientific">Pseudobacter ginsenosidimutans</name>
    <dbReference type="NCBI Taxonomy" id="661488"/>
    <lineage>
        <taxon>Bacteria</taxon>
        <taxon>Pseudomonadati</taxon>
        <taxon>Bacteroidota</taxon>
        <taxon>Chitinophagia</taxon>
        <taxon>Chitinophagales</taxon>
        <taxon>Chitinophagaceae</taxon>
        <taxon>Pseudobacter</taxon>
    </lineage>
</organism>
<sequence length="270" mass="30317">MSAKKPDASRPSIVINLKPRHAKKILVLICTFLFITFPGNLSHQKSKLTPAPGHCVTATFEAGEPTERKLSDGSVVYLYANSELTEIPTGTEDSIHVKLKGEAYFKVIKKAIDQKFIVESEDQILNVVGTHFKVNANKKFTSTTTIEGKVELIVGQSKTILEAGQKSNYTKSDGLTVKRFASEDESKKWLTDDYRFINLSLAEIIKRLNAWHDVNIIIKGPIDNTAFTLNWTNKTTLNSLLDILEITRHLSYSPHFKKYNHGDTIQLKAQ</sequence>
<dbReference type="Gene3D" id="2.60.120.1440">
    <property type="match status" value="1"/>
</dbReference>
<dbReference type="Pfam" id="PF04773">
    <property type="entry name" value="FecR"/>
    <property type="match status" value="1"/>
</dbReference>
<evidence type="ECO:0000313" key="4">
    <source>
        <dbReference type="Proteomes" id="UP000293874"/>
    </source>
</evidence>
<dbReference type="InterPro" id="IPR032508">
    <property type="entry name" value="FecR_C"/>
</dbReference>
<dbReference type="InterPro" id="IPR006860">
    <property type="entry name" value="FecR"/>
</dbReference>
<dbReference type="OrthoDB" id="1097347at2"/>
<accession>A0A4Q7MQK1</accession>
<dbReference type="PANTHER" id="PTHR30273">
    <property type="entry name" value="PERIPLASMIC SIGNAL SENSOR AND SIGMA FACTOR ACTIVATOR FECR-RELATED"/>
    <property type="match status" value="1"/>
</dbReference>
<protein>
    <submittedName>
        <fullName evidence="3">FecR family protein</fullName>
    </submittedName>
</protein>
<dbReference type="Proteomes" id="UP000293874">
    <property type="component" value="Unassembled WGS sequence"/>
</dbReference>
<evidence type="ECO:0000313" key="3">
    <source>
        <dbReference type="EMBL" id="RZS69102.1"/>
    </source>
</evidence>
<dbReference type="GO" id="GO:0016989">
    <property type="term" value="F:sigma factor antagonist activity"/>
    <property type="evidence" value="ECO:0007669"/>
    <property type="project" value="TreeGrafter"/>
</dbReference>
<dbReference type="RefSeq" id="WP_130543468.1">
    <property type="nucleotide sequence ID" value="NZ_CP042431.1"/>
</dbReference>
<reference evidence="3 4" key="1">
    <citation type="submission" date="2019-02" db="EMBL/GenBank/DDBJ databases">
        <title>Genomic Encyclopedia of Type Strains, Phase IV (KMG-IV): sequencing the most valuable type-strain genomes for metagenomic binning, comparative biology and taxonomic classification.</title>
        <authorList>
            <person name="Goeker M."/>
        </authorList>
    </citation>
    <scope>NUCLEOTIDE SEQUENCE [LARGE SCALE GENOMIC DNA]</scope>
    <source>
        <strain evidence="3 4">DSM 18116</strain>
    </source>
</reference>